<gene>
    <name evidence="11" type="ORF">GOAMR_16_00050</name>
</gene>
<dbReference type="InterPro" id="IPR049900">
    <property type="entry name" value="PKS_mFAS_DH"/>
</dbReference>
<dbReference type="GO" id="GO:0004315">
    <property type="term" value="F:3-oxoacyl-[acyl-carrier-protein] synthase activity"/>
    <property type="evidence" value="ECO:0007669"/>
    <property type="project" value="InterPro"/>
</dbReference>
<evidence type="ECO:0000259" key="8">
    <source>
        <dbReference type="PROSITE" id="PS50075"/>
    </source>
</evidence>
<organism evidence="11 12">
    <name type="scientific">Gordonia amarae NBRC 15530</name>
    <dbReference type="NCBI Taxonomy" id="1075090"/>
    <lineage>
        <taxon>Bacteria</taxon>
        <taxon>Bacillati</taxon>
        <taxon>Actinomycetota</taxon>
        <taxon>Actinomycetes</taxon>
        <taxon>Mycobacteriales</taxon>
        <taxon>Gordoniaceae</taxon>
        <taxon>Gordonia</taxon>
    </lineage>
</organism>
<evidence type="ECO:0000256" key="1">
    <source>
        <dbReference type="ARBA" id="ARBA00022450"/>
    </source>
</evidence>
<reference evidence="11 12" key="1">
    <citation type="submission" date="2011-11" db="EMBL/GenBank/DDBJ databases">
        <title>Whole genome shotgun sequence of Gordonia amarae NBRC 15530.</title>
        <authorList>
            <person name="Takarada H."/>
            <person name="Hosoyama A."/>
            <person name="Tsuchikane K."/>
            <person name="Katsumata H."/>
            <person name="Yamazaki S."/>
            <person name="Fujita N."/>
        </authorList>
    </citation>
    <scope>NUCLEOTIDE SEQUENCE [LARGE SCALE GENOMIC DNA]</scope>
    <source>
        <strain evidence="11 12">NBRC 15530</strain>
    </source>
</reference>
<keyword evidence="2" id="KW-0597">Phosphoprotein</keyword>
<sequence length="1811" mass="191186">MVLSTRQIIDALSSVVERVPDLAALNWVATEEIDADLASGWISPPIGSDSVAFLQYTSGSTSAPRGVIVTHGNLLHNQRAIAETMDHTPERVAESDGAMFVSWLPTFHDMGLIGPVLHTLFVGTSSVLFSPLHFLQKPERWLRAVSHFRAHSSGGPNFGYELCARRAAPDLPGQLDLSNWRVAFNAAEPIRAETLRRFAEVFEPAGFRKRSFQPAYGLAEATLLVTGTPVDQDPTILTRPDDGDPSVVREHVGVGVPPAGVGVAIVDPESRAECHDGEVGEIWVSGDSVAAGYLNDAPKTTEVFGGLLADGRGGYLRTGDLGFLSHGELFVVGRSKDLLIIDGRNHYPQDIELTVETAHPTVRPGCVAAFGVDGAEAGERPVLVVEVTATEDSDLDQIRTAIRAAVSTGHAIAVHDVVLIRPRSILKTSSGKIQRQACRNAYLGGDLERLGSVPAADSTTLETALGRVSTSGVAEWLVSAVAAQTGLRPDQVDVDRPLAEFGLGSSNLVGLSAGLAEITGTDVDPSLVFEYPTIGAISAVLAAESDAPAEARSAHIAGPVAIVGMACRLPGGVENPEDLWRLLIDGEDVIGDVPAGRWDLTGLYDPDPDAEGTTYSLRGGFLDAVEDFDAAFFGITPREATSMDPQQRLLLQTSWEAIERAGIDPRTLRGTSTGVYFGLYGSTYHAGTGLDQLDGYVGTGSATSVAAGRVAYQLGLHGPAITVDTACSSSLVALHLAAHALRVGECDRALVGGASVLASPETHVEFSRLRAMSPTGVCRPFSADADGMVWAEGCGVVMLKRLDDAVRDGDPVMAVLRGSAVNSDGRSQGMTAPNGIAQQHVVQAALANSILDPSDIDFVEAHGTGTLLGDPVEMRALARVFGPDRDPGRPVGVGSVKSNLGHTQAAAGIVGVIKTVLALHNGLIPASLHADRTMEKIDWDASGVSVQNTPSRWTRGVRPRRAGVSAFGISGTNAHVVLEEAPPREAESVHEGTATLFPVSARSDASLRGQIERLAGLLESRPDVALPALSRSLAVHRTHFERRAVMVAADRTDLLDALRTVARGEDSPNCVQTGDEMISGKVAFVFPGQGSQWTGMCRDLWAESEVFRTEFTRCDAALRPHTGWSAVDVLNGRSDAPTLDGDDIVQPMLFATMVSLAAMWRAVGVTPDAVVGHSQGEIAAAVVSGAIGLEAAAAVVTIRTRALSRISGGAMASVGLPVAALEGRLGSHVSVAAVNSQASTVLAGDRDALSVLVADLEKDKIFCRMLAVDYASHSAAMEPLRESLTADLADILAGPPAVTWYSTVTAEQLPAEALANDYWYRNLREPVRFADTIDRMVTDGYRFFVEASPHPSLVTAVEAVAEESGVEVVAVGTLRRDDDGPRCRDRAQAQLFAGGLALDWARLVPPVGRVELPTYAWDTRPFWRRTSVGGEGSGLCTIDHPILDVIVAQPDSGGVIVTGRVSVASCGWISDHTIAGSVLMPGAALVELVMRAGDEVGCSTVAELVLQAPLVVPKDREIPLRVVIGGLGPDERRTVSVYAQSGTDKSDLTASWTCLASGELSTHTTTATSVSDSDTWPPSAATAVGIDGLYADLADLGYEYGPAFRGVRSAWRRGPDAVFAEVELPSSEVAGQHGLHPVLWDAAMQVVALAGFEPMDGRIMLPFSWSGVCLHAVGATSLRVYLKRIGDREVRLRFADGTGATVVSIDSLIVRDVEPARLTSLSASTGSVYTVKWVPVPHQGESAHWAEIDDSGKCASSVRPVLLARAPSALVGSTSDLAVMTRATVATVLRRVQRWLSTDSPESLVVVTCRA</sequence>
<dbReference type="GO" id="GO:0006633">
    <property type="term" value="P:fatty acid biosynthetic process"/>
    <property type="evidence" value="ECO:0007669"/>
    <property type="project" value="InterPro"/>
</dbReference>
<dbReference type="Pfam" id="PF23024">
    <property type="entry name" value="AMP-dom_DIP2-like"/>
    <property type="match status" value="1"/>
</dbReference>
<dbReference type="GO" id="GO:0031177">
    <property type="term" value="F:phosphopantetheine binding"/>
    <property type="evidence" value="ECO:0007669"/>
    <property type="project" value="InterPro"/>
</dbReference>
<dbReference type="InterPro" id="IPR050091">
    <property type="entry name" value="PKS_NRPS_Biosynth_Enz"/>
</dbReference>
<dbReference type="SUPFAM" id="SSF55048">
    <property type="entry name" value="Probable ACP-binding domain of malonyl-CoA ACP transacylase"/>
    <property type="match status" value="1"/>
</dbReference>
<dbReference type="Pfam" id="PF00109">
    <property type="entry name" value="ketoacyl-synt"/>
    <property type="match status" value="1"/>
</dbReference>
<proteinExistence type="predicted"/>
<dbReference type="GO" id="GO:0071766">
    <property type="term" value="P:Actinobacterium-type cell wall biogenesis"/>
    <property type="evidence" value="ECO:0007669"/>
    <property type="project" value="UniProtKB-ARBA"/>
</dbReference>
<dbReference type="InterPro" id="IPR042099">
    <property type="entry name" value="ANL_N_sf"/>
</dbReference>
<feature type="region of interest" description="N-terminal hotdog fold" evidence="7">
    <location>
        <begin position="1440"/>
        <end position="1567"/>
    </location>
</feature>
<feature type="region of interest" description="C-terminal hotdog fold" evidence="7">
    <location>
        <begin position="1581"/>
        <end position="1719"/>
    </location>
</feature>
<dbReference type="CDD" id="cd00833">
    <property type="entry name" value="PKS"/>
    <property type="match status" value="1"/>
</dbReference>
<feature type="domain" description="Carrier" evidence="8">
    <location>
        <begin position="468"/>
        <end position="545"/>
    </location>
</feature>
<evidence type="ECO:0000313" key="11">
    <source>
        <dbReference type="EMBL" id="GAB04275.2"/>
    </source>
</evidence>
<feature type="domain" description="Ketosynthase family 3 (KS3)" evidence="9">
    <location>
        <begin position="557"/>
        <end position="980"/>
    </location>
</feature>
<dbReference type="Pfam" id="PF02801">
    <property type="entry name" value="Ketoacyl-synt_C"/>
    <property type="match status" value="1"/>
</dbReference>
<dbReference type="Gene3D" id="3.30.70.3290">
    <property type="match status" value="1"/>
</dbReference>
<dbReference type="SMART" id="SM00823">
    <property type="entry name" value="PKS_PP"/>
    <property type="match status" value="1"/>
</dbReference>
<dbReference type="InterPro" id="IPR025110">
    <property type="entry name" value="AMP-bd_C"/>
</dbReference>
<dbReference type="SUPFAM" id="SSF53901">
    <property type="entry name" value="Thiolase-like"/>
    <property type="match status" value="1"/>
</dbReference>
<dbReference type="InterPro" id="IPR020807">
    <property type="entry name" value="PKS_DH"/>
</dbReference>
<dbReference type="PANTHER" id="PTHR43775:SF51">
    <property type="entry name" value="INACTIVE PHENOLPHTHIOCEROL SYNTHESIS POLYKETIDE SYNTHASE TYPE I PKS1-RELATED"/>
    <property type="match status" value="1"/>
</dbReference>
<name>G7GL00_9ACTN</name>
<evidence type="ECO:0000259" key="9">
    <source>
        <dbReference type="PROSITE" id="PS52004"/>
    </source>
</evidence>
<evidence type="ECO:0000256" key="3">
    <source>
        <dbReference type="ARBA" id="ARBA00022679"/>
    </source>
</evidence>
<evidence type="ECO:0000256" key="6">
    <source>
        <dbReference type="ARBA" id="ARBA00023315"/>
    </source>
</evidence>
<dbReference type="InterPro" id="IPR016036">
    <property type="entry name" value="Malonyl_transacylase_ACP-bd"/>
</dbReference>
<comment type="caution">
    <text evidence="11">The sequence shown here is derived from an EMBL/GenBank/DDBJ whole genome shotgun (WGS) entry which is preliminary data.</text>
</comment>
<dbReference type="eggNOG" id="COG0318">
    <property type="taxonomic scope" value="Bacteria"/>
</dbReference>
<evidence type="ECO:0000256" key="4">
    <source>
        <dbReference type="ARBA" id="ARBA00022832"/>
    </source>
</evidence>
<dbReference type="PROSITE" id="PS50075">
    <property type="entry name" value="CARRIER"/>
    <property type="match status" value="1"/>
</dbReference>
<dbReference type="eggNOG" id="COG3321">
    <property type="taxonomic scope" value="Bacteria"/>
</dbReference>
<dbReference type="InterPro" id="IPR032821">
    <property type="entry name" value="PKS_assoc"/>
</dbReference>
<dbReference type="Gene3D" id="3.10.129.110">
    <property type="entry name" value="Polyketide synthase dehydratase"/>
    <property type="match status" value="1"/>
</dbReference>
<dbReference type="InterPro" id="IPR001227">
    <property type="entry name" value="Ac_transferase_dom_sf"/>
</dbReference>
<dbReference type="Gene3D" id="3.40.366.10">
    <property type="entry name" value="Malonyl-Coenzyme A Acyl Carrier Protein, domain 2"/>
    <property type="match status" value="1"/>
</dbReference>
<dbReference type="InterPro" id="IPR014031">
    <property type="entry name" value="Ketoacyl_synth_C"/>
</dbReference>
<dbReference type="InterPro" id="IPR045851">
    <property type="entry name" value="AMP-bd_C_sf"/>
</dbReference>
<dbReference type="InterPro" id="IPR018201">
    <property type="entry name" value="Ketoacyl_synth_AS"/>
</dbReference>
<feature type="non-terminal residue" evidence="11">
    <location>
        <position position="1811"/>
    </location>
</feature>
<dbReference type="InterPro" id="IPR016039">
    <property type="entry name" value="Thiolase-like"/>
</dbReference>
<dbReference type="InterPro" id="IPR016035">
    <property type="entry name" value="Acyl_Trfase/lysoPLipase"/>
</dbReference>
<dbReference type="Pfam" id="PF14765">
    <property type="entry name" value="PS-DH"/>
    <property type="match status" value="1"/>
</dbReference>
<dbReference type="FunFam" id="3.40.366.10:FF:000002">
    <property type="entry name" value="Probable polyketide synthase 2"/>
    <property type="match status" value="1"/>
</dbReference>
<dbReference type="SMART" id="SM00827">
    <property type="entry name" value="PKS_AT"/>
    <property type="match status" value="1"/>
</dbReference>
<dbReference type="SMART" id="SM00826">
    <property type="entry name" value="PKS_DH"/>
    <property type="match status" value="1"/>
</dbReference>
<dbReference type="PROSITE" id="PS00455">
    <property type="entry name" value="AMP_BINDING"/>
    <property type="match status" value="1"/>
</dbReference>
<dbReference type="Pfam" id="PF16197">
    <property type="entry name" value="KAsynt_C_assoc"/>
    <property type="match status" value="1"/>
</dbReference>
<dbReference type="Pfam" id="PF00550">
    <property type="entry name" value="PP-binding"/>
    <property type="match status" value="1"/>
</dbReference>
<dbReference type="Gene3D" id="3.30.300.30">
    <property type="match status" value="1"/>
</dbReference>
<dbReference type="FunFam" id="3.40.47.10:FF:000019">
    <property type="entry name" value="Polyketide synthase type I"/>
    <property type="match status" value="1"/>
</dbReference>
<dbReference type="Proteomes" id="UP000006023">
    <property type="component" value="Unassembled WGS sequence"/>
</dbReference>
<dbReference type="PROSITE" id="PS00606">
    <property type="entry name" value="KS3_1"/>
    <property type="match status" value="1"/>
</dbReference>
<dbReference type="InterPro" id="IPR042104">
    <property type="entry name" value="PKS_dehydratase_sf"/>
</dbReference>
<dbReference type="STRING" id="1075090.GOAMR_16_00050"/>
<feature type="domain" description="PKS/mFAS DH" evidence="10">
    <location>
        <begin position="1440"/>
        <end position="1719"/>
    </location>
</feature>
<accession>G7GL00</accession>
<evidence type="ECO:0000259" key="10">
    <source>
        <dbReference type="PROSITE" id="PS52019"/>
    </source>
</evidence>
<dbReference type="Gene3D" id="3.40.47.10">
    <property type="match status" value="1"/>
</dbReference>
<keyword evidence="4" id="KW-0276">Fatty acid metabolism</keyword>
<dbReference type="InterPro" id="IPR040097">
    <property type="entry name" value="FAAL/FAAC"/>
</dbReference>
<protein>
    <submittedName>
        <fullName evidence="11">Putative polyketide synthase</fullName>
    </submittedName>
</protein>
<dbReference type="InterPro" id="IPR000873">
    <property type="entry name" value="AMP-dep_synth/lig_dom"/>
</dbReference>
<dbReference type="SMART" id="SM00825">
    <property type="entry name" value="PKS_KS"/>
    <property type="match status" value="1"/>
</dbReference>
<dbReference type="Pfam" id="PF21089">
    <property type="entry name" value="PKS_DH_N"/>
    <property type="match status" value="1"/>
</dbReference>
<evidence type="ECO:0000256" key="5">
    <source>
        <dbReference type="ARBA" id="ARBA00023098"/>
    </source>
</evidence>
<dbReference type="CDD" id="cd05931">
    <property type="entry name" value="FAAL"/>
    <property type="match status" value="1"/>
</dbReference>
<keyword evidence="5" id="KW-0443">Lipid metabolism</keyword>
<dbReference type="EMBL" id="BAED01000016">
    <property type="protein sequence ID" value="GAB04275.2"/>
    <property type="molecule type" value="Genomic_DNA"/>
</dbReference>
<dbReference type="SUPFAM" id="SSF52151">
    <property type="entry name" value="FabD/lysophospholipase-like"/>
    <property type="match status" value="1"/>
</dbReference>
<evidence type="ECO:0000256" key="7">
    <source>
        <dbReference type="PROSITE-ProRule" id="PRU01363"/>
    </source>
</evidence>
<dbReference type="Gene3D" id="3.40.50.12780">
    <property type="entry name" value="N-terminal domain of ligase-like"/>
    <property type="match status" value="1"/>
</dbReference>
<dbReference type="InterPro" id="IPR036736">
    <property type="entry name" value="ACP-like_sf"/>
</dbReference>
<dbReference type="InterPro" id="IPR020845">
    <property type="entry name" value="AMP-binding_CS"/>
</dbReference>
<dbReference type="InterPro" id="IPR020806">
    <property type="entry name" value="PKS_PP-bd"/>
</dbReference>
<keyword evidence="3" id="KW-0808">Transferase</keyword>
<keyword evidence="12" id="KW-1185">Reference proteome</keyword>
<dbReference type="PROSITE" id="PS52004">
    <property type="entry name" value="KS3_2"/>
    <property type="match status" value="1"/>
</dbReference>
<dbReference type="InterPro" id="IPR049552">
    <property type="entry name" value="PKS_DH_N"/>
</dbReference>
<dbReference type="SUPFAM" id="SSF47336">
    <property type="entry name" value="ACP-like"/>
    <property type="match status" value="1"/>
</dbReference>
<dbReference type="PANTHER" id="PTHR43775">
    <property type="entry name" value="FATTY ACID SYNTHASE"/>
    <property type="match status" value="1"/>
</dbReference>
<feature type="active site" description="Proton donor; for dehydratase activity" evidence="7">
    <location>
        <position position="1641"/>
    </location>
</feature>
<dbReference type="Pfam" id="PF00698">
    <property type="entry name" value="Acyl_transf_1"/>
    <property type="match status" value="1"/>
</dbReference>
<dbReference type="InterPro" id="IPR014030">
    <property type="entry name" value="Ketoacyl_synth_N"/>
</dbReference>
<keyword evidence="1" id="KW-0596">Phosphopantetheine</keyword>
<keyword evidence="6" id="KW-0012">Acyltransferase</keyword>
<dbReference type="InterPro" id="IPR014043">
    <property type="entry name" value="Acyl_transferase_dom"/>
</dbReference>
<feature type="active site" description="Proton acceptor; for dehydratase activity" evidence="7">
    <location>
        <position position="1472"/>
    </location>
</feature>
<dbReference type="InterPro" id="IPR009081">
    <property type="entry name" value="PP-bd_ACP"/>
</dbReference>
<dbReference type="GO" id="GO:0004312">
    <property type="term" value="F:fatty acid synthase activity"/>
    <property type="evidence" value="ECO:0007669"/>
    <property type="project" value="TreeGrafter"/>
</dbReference>
<dbReference type="SUPFAM" id="SSF56801">
    <property type="entry name" value="Acetyl-CoA synthetase-like"/>
    <property type="match status" value="1"/>
</dbReference>
<dbReference type="PROSITE" id="PS52019">
    <property type="entry name" value="PKS_MFAS_DH"/>
    <property type="match status" value="1"/>
</dbReference>
<dbReference type="Gene3D" id="1.10.1200.10">
    <property type="entry name" value="ACP-like"/>
    <property type="match status" value="1"/>
</dbReference>
<dbReference type="InterPro" id="IPR020841">
    <property type="entry name" value="PKS_Beta-ketoAc_synthase_dom"/>
</dbReference>
<evidence type="ECO:0000256" key="2">
    <source>
        <dbReference type="ARBA" id="ARBA00022553"/>
    </source>
</evidence>
<dbReference type="InterPro" id="IPR049551">
    <property type="entry name" value="PKS_DH_C"/>
</dbReference>
<evidence type="ECO:0000313" key="12">
    <source>
        <dbReference type="Proteomes" id="UP000006023"/>
    </source>
</evidence>
<dbReference type="Pfam" id="PF00501">
    <property type="entry name" value="AMP-binding"/>
    <property type="match status" value="1"/>
</dbReference>